<protein>
    <submittedName>
        <fullName evidence="1">SDR family NAD(P)-dependent oxidoreductase</fullName>
    </submittedName>
</protein>
<dbReference type="SUPFAM" id="SSF51735">
    <property type="entry name" value="NAD(P)-binding Rossmann-fold domains"/>
    <property type="match status" value="1"/>
</dbReference>
<evidence type="ECO:0000313" key="2">
    <source>
        <dbReference type="Proteomes" id="UP001550603"/>
    </source>
</evidence>
<name>A0ABV2XSM7_9ACTN</name>
<organism evidence="1 2">
    <name type="scientific">Streptomyces olindensis</name>
    <dbReference type="NCBI Taxonomy" id="358823"/>
    <lineage>
        <taxon>Bacteria</taxon>
        <taxon>Bacillati</taxon>
        <taxon>Actinomycetota</taxon>
        <taxon>Actinomycetes</taxon>
        <taxon>Kitasatosporales</taxon>
        <taxon>Streptomycetaceae</taxon>
        <taxon>Streptomyces</taxon>
    </lineage>
</organism>
<dbReference type="Pfam" id="PF00106">
    <property type="entry name" value="adh_short"/>
    <property type="match status" value="1"/>
</dbReference>
<dbReference type="InterPro" id="IPR036291">
    <property type="entry name" value="NAD(P)-bd_dom_sf"/>
</dbReference>
<dbReference type="Gene3D" id="3.40.50.720">
    <property type="entry name" value="NAD(P)-binding Rossmann-like Domain"/>
    <property type="match status" value="1"/>
</dbReference>
<dbReference type="InterPro" id="IPR002347">
    <property type="entry name" value="SDR_fam"/>
</dbReference>
<gene>
    <name evidence="1" type="ORF">ABZ568_10215</name>
</gene>
<keyword evidence="2" id="KW-1185">Reference proteome</keyword>
<accession>A0ABV2XSM7</accession>
<dbReference type="Proteomes" id="UP001550603">
    <property type="component" value="Unassembled WGS sequence"/>
</dbReference>
<sequence>MQTALDAYGTVDILINNAGNIRNAPFTELTPDSIETLLAVHVKGVFSRDPAVRRPSYDWVTTARA</sequence>
<comment type="caution">
    <text evidence="1">The sequence shown here is derived from an EMBL/GenBank/DDBJ whole genome shotgun (WGS) entry which is preliminary data.</text>
</comment>
<reference evidence="1 2" key="1">
    <citation type="submission" date="2024-06" db="EMBL/GenBank/DDBJ databases">
        <title>The Natural Products Discovery Center: Release of the First 8490 Sequenced Strains for Exploring Actinobacteria Biosynthetic Diversity.</title>
        <authorList>
            <person name="Kalkreuter E."/>
            <person name="Kautsar S.A."/>
            <person name="Yang D."/>
            <person name="Bader C.D."/>
            <person name="Teijaro C.N."/>
            <person name="Fluegel L."/>
            <person name="Davis C.M."/>
            <person name="Simpson J.R."/>
            <person name="Lauterbach L."/>
            <person name="Steele A.D."/>
            <person name="Gui C."/>
            <person name="Meng S."/>
            <person name="Li G."/>
            <person name="Viehrig K."/>
            <person name="Ye F."/>
            <person name="Su P."/>
            <person name="Kiefer A.F."/>
            <person name="Nichols A."/>
            <person name="Cepeda A.J."/>
            <person name="Yan W."/>
            <person name="Fan B."/>
            <person name="Jiang Y."/>
            <person name="Adhikari A."/>
            <person name="Zheng C.-J."/>
            <person name="Schuster L."/>
            <person name="Cowan T.M."/>
            <person name="Smanski M.J."/>
            <person name="Chevrette M.G."/>
            <person name="De Carvalho L.P.S."/>
            <person name="Shen B."/>
        </authorList>
    </citation>
    <scope>NUCLEOTIDE SEQUENCE [LARGE SCALE GENOMIC DNA]</scope>
    <source>
        <strain evidence="1 2">NPDC019583</strain>
    </source>
</reference>
<proteinExistence type="predicted"/>
<dbReference type="RefSeq" id="WP_359787429.1">
    <property type="nucleotide sequence ID" value="NZ_JBEYBN010000010.1"/>
</dbReference>
<dbReference type="EMBL" id="JBEYBN010000010">
    <property type="protein sequence ID" value="MEU2266782.1"/>
    <property type="molecule type" value="Genomic_DNA"/>
</dbReference>
<evidence type="ECO:0000313" key="1">
    <source>
        <dbReference type="EMBL" id="MEU2266782.1"/>
    </source>
</evidence>